<dbReference type="InterPro" id="IPR012910">
    <property type="entry name" value="Plug_dom"/>
</dbReference>
<dbReference type="PANTHER" id="PTHR32552">
    <property type="entry name" value="FERRICHROME IRON RECEPTOR-RELATED"/>
    <property type="match status" value="1"/>
</dbReference>
<dbReference type="InterPro" id="IPR039426">
    <property type="entry name" value="TonB-dep_rcpt-like"/>
</dbReference>
<evidence type="ECO:0000313" key="16">
    <source>
        <dbReference type="EMBL" id="MBB3889422.1"/>
    </source>
</evidence>
<feature type="domain" description="TonB-dependent receptor plug" evidence="15">
    <location>
        <begin position="47"/>
        <end position="154"/>
    </location>
</feature>
<comment type="caution">
    <text evidence="16">The sequence shown here is derived from an EMBL/GenBank/DDBJ whole genome shotgun (WGS) entry which is preliminary data.</text>
</comment>
<evidence type="ECO:0000256" key="5">
    <source>
        <dbReference type="ARBA" id="ARBA00022692"/>
    </source>
</evidence>
<evidence type="ECO:0000256" key="10">
    <source>
        <dbReference type="ARBA" id="ARBA00023237"/>
    </source>
</evidence>
<evidence type="ECO:0000256" key="2">
    <source>
        <dbReference type="ARBA" id="ARBA00022448"/>
    </source>
</evidence>
<evidence type="ECO:0000259" key="14">
    <source>
        <dbReference type="Pfam" id="PF00593"/>
    </source>
</evidence>
<evidence type="ECO:0000256" key="1">
    <source>
        <dbReference type="ARBA" id="ARBA00004571"/>
    </source>
</evidence>
<keyword evidence="13" id="KW-0732">Signal</keyword>
<evidence type="ECO:0000256" key="6">
    <source>
        <dbReference type="ARBA" id="ARBA00023004"/>
    </source>
</evidence>
<dbReference type="Pfam" id="PF07715">
    <property type="entry name" value="Plug"/>
    <property type="match status" value="1"/>
</dbReference>
<keyword evidence="7" id="KW-0406">Ion transport</keyword>
<dbReference type="GO" id="GO:0006826">
    <property type="term" value="P:iron ion transport"/>
    <property type="evidence" value="ECO:0007669"/>
    <property type="project" value="UniProtKB-KW"/>
</dbReference>
<keyword evidence="10 11" id="KW-0998">Cell outer membrane</keyword>
<name>A0A839ZW44_9CAUL</name>
<dbReference type="PROSITE" id="PS52016">
    <property type="entry name" value="TONB_DEPENDENT_REC_3"/>
    <property type="match status" value="1"/>
</dbReference>
<evidence type="ECO:0000256" key="13">
    <source>
        <dbReference type="SAM" id="SignalP"/>
    </source>
</evidence>
<evidence type="ECO:0000256" key="7">
    <source>
        <dbReference type="ARBA" id="ARBA00023065"/>
    </source>
</evidence>
<keyword evidence="2 11" id="KW-0813">Transport</keyword>
<dbReference type="PANTHER" id="PTHR32552:SF81">
    <property type="entry name" value="TONB-DEPENDENT OUTER MEMBRANE RECEPTOR"/>
    <property type="match status" value="1"/>
</dbReference>
<gene>
    <name evidence="16" type="ORF">GGQ61_000119</name>
</gene>
<keyword evidence="3 11" id="KW-1134">Transmembrane beta strand</keyword>
<dbReference type="Proteomes" id="UP000530564">
    <property type="component" value="Unassembled WGS sequence"/>
</dbReference>
<feature type="domain" description="TonB-dependent receptor-like beta-barrel" evidence="14">
    <location>
        <begin position="275"/>
        <end position="709"/>
    </location>
</feature>
<proteinExistence type="inferred from homology"/>
<dbReference type="EMBL" id="JACIDK010000001">
    <property type="protein sequence ID" value="MBB3889422.1"/>
    <property type="molecule type" value="Genomic_DNA"/>
</dbReference>
<reference evidence="16 17" key="1">
    <citation type="submission" date="2020-08" db="EMBL/GenBank/DDBJ databases">
        <title>Genomic Encyclopedia of Type Strains, Phase IV (KMG-IV): sequencing the most valuable type-strain genomes for metagenomic binning, comparative biology and taxonomic classification.</title>
        <authorList>
            <person name="Goeker M."/>
        </authorList>
    </citation>
    <scope>NUCLEOTIDE SEQUENCE [LARGE SCALE GENOMIC DNA]</scope>
    <source>
        <strain evidence="16 17">DSM 21793</strain>
    </source>
</reference>
<keyword evidence="9 11" id="KW-0472">Membrane</keyword>
<dbReference type="GO" id="GO:0009279">
    <property type="term" value="C:cell outer membrane"/>
    <property type="evidence" value="ECO:0007669"/>
    <property type="project" value="UniProtKB-SubCell"/>
</dbReference>
<keyword evidence="16" id="KW-0675">Receptor</keyword>
<protein>
    <submittedName>
        <fullName evidence="16">Outer membrane receptor protein involved in Fe transport</fullName>
    </submittedName>
</protein>
<sequence length="744" mass="82794">MKIKSKAALAAVLLTGASAAAMPAVADDAAQVDELIVTARRRAESEQKVATALTVISGDELERRNIETVNDLENSVPNLEVTSQLGGGQPQFRIRGVGMTDYAANNTSTVGVYIDEVAYPYGSMTQGALFDVARIEVLRGPQGILYGRNTTGGAVSVITNAPTKQFDAGINASYGRYNAVHADGFVSGPLTDTLSARLAATVDQGGAWQYHRDTLEELGDKDRWAVRLRLDWQPTEATQIDGSLRYNRDQSDGLGLRLVTRPFQSHNYAPIGRLYPIDTERRITGWGISPYFANLIGVSPNAKPFRDNEGWGANIRLRHDFGWAALTAVAAYETLERREFNDWDATASNEAGTFFFNDIETLSQEVRLVSPAEGAFRWLAGLYHSTETVDGGFYSDFSEASTLRNWMSTSYTQEVQTTGVFGNIDYDLTERLTVSAGLRYEDETRELKDFLTQVLAPVPSRLASTNAEQSMGEWSGKVGLEYKASDDILLFASAARGVKSGGFTTYNSGMPQQLEPFTPETLYAYEAGVKSEFFDRKLRVNLSAFYYDYRDQQLQGILYTQTGRVGRMINIPKSHIWGGELELTWRPTERLTINQSLGYKYGEYDEFYFVNSAATEAARDPVTGQYNTIIYSDRSGERLPFPRADYKGAISYVMDVGPWQFEAETNYNYRSSLFSTTSNSVIGDYWLVNANLTARPIDGRYSIGLWVNNALDSYFEETRNAFISAATASPHPPRTYGVRMSWRY</sequence>
<evidence type="ECO:0000259" key="15">
    <source>
        <dbReference type="Pfam" id="PF07715"/>
    </source>
</evidence>
<feature type="signal peptide" evidence="13">
    <location>
        <begin position="1"/>
        <end position="26"/>
    </location>
</feature>
<evidence type="ECO:0000256" key="4">
    <source>
        <dbReference type="ARBA" id="ARBA00022496"/>
    </source>
</evidence>
<keyword evidence="8 12" id="KW-0798">TonB box</keyword>
<evidence type="ECO:0000313" key="17">
    <source>
        <dbReference type="Proteomes" id="UP000530564"/>
    </source>
</evidence>
<evidence type="ECO:0000256" key="3">
    <source>
        <dbReference type="ARBA" id="ARBA00022452"/>
    </source>
</evidence>
<dbReference type="RefSeq" id="WP_183769434.1">
    <property type="nucleotide sequence ID" value="NZ_JACIDK010000001.1"/>
</dbReference>
<comment type="similarity">
    <text evidence="11 12">Belongs to the TonB-dependent receptor family.</text>
</comment>
<keyword evidence="4" id="KW-0410">Iron transport</keyword>
<evidence type="ECO:0000256" key="12">
    <source>
        <dbReference type="RuleBase" id="RU003357"/>
    </source>
</evidence>
<dbReference type="AlphaFoldDB" id="A0A839ZW44"/>
<evidence type="ECO:0000256" key="9">
    <source>
        <dbReference type="ARBA" id="ARBA00023136"/>
    </source>
</evidence>
<keyword evidence="17" id="KW-1185">Reference proteome</keyword>
<organism evidence="16 17">
    <name type="scientific">Phenylobacterium haematophilum</name>
    <dbReference type="NCBI Taxonomy" id="98513"/>
    <lineage>
        <taxon>Bacteria</taxon>
        <taxon>Pseudomonadati</taxon>
        <taxon>Pseudomonadota</taxon>
        <taxon>Alphaproteobacteria</taxon>
        <taxon>Caulobacterales</taxon>
        <taxon>Caulobacteraceae</taxon>
        <taxon>Phenylobacterium</taxon>
    </lineage>
</organism>
<dbReference type="SUPFAM" id="SSF56935">
    <property type="entry name" value="Porins"/>
    <property type="match status" value="1"/>
</dbReference>
<keyword evidence="6" id="KW-0408">Iron</keyword>
<dbReference type="Pfam" id="PF00593">
    <property type="entry name" value="TonB_dep_Rec_b-barrel"/>
    <property type="match status" value="1"/>
</dbReference>
<dbReference type="CDD" id="cd01347">
    <property type="entry name" value="ligand_gated_channel"/>
    <property type="match status" value="1"/>
</dbReference>
<evidence type="ECO:0000256" key="8">
    <source>
        <dbReference type="ARBA" id="ARBA00023077"/>
    </source>
</evidence>
<keyword evidence="5 11" id="KW-0812">Transmembrane</keyword>
<comment type="subcellular location">
    <subcellularLocation>
        <location evidence="1 11">Cell outer membrane</location>
        <topology evidence="1 11">Multi-pass membrane protein</topology>
    </subcellularLocation>
</comment>
<dbReference type="Gene3D" id="2.40.170.20">
    <property type="entry name" value="TonB-dependent receptor, beta-barrel domain"/>
    <property type="match status" value="1"/>
</dbReference>
<dbReference type="InterPro" id="IPR000531">
    <property type="entry name" value="Beta-barrel_TonB"/>
</dbReference>
<evidence type="ECO:0000256" key="11">
    <source>
        <dbReference type="PROSITE-ProRule" id="PRU01360"/>
    </source>
</evidence>
<accession>A0A839ZW44</accession>
<feature type="chain" id="PRO_5032929088" evidence="13">
    <location>
        <begin position="27"/>
        <end position="744"/>
    </location>
</feature>
<dbReference type="InterPro" id="IPR036942">
    <property type="entry name" value="Beta-barrel_TonB_sf"/>
</dbReference>